<keyword evidence="4 8" id="KW-1133">Transmembrane helix</keyword>
<keyword evidence="7" id="KW-0175">Coiled coil</keyword>
<evidence type="ECO:0000256" key="4">
    <source>
        <dbReference type="ARBA" id="ARBA00022989"/>
    </source>
</evidence>
<dbReference type="OrthoDB" id="8670769at2"/>
<proteinExistence type="inferred from homology"/>
<dbReference type="RefSeq" id="WP_112716088.1">
    <property type="nucleotide sequence ID" value="NZ_LS483250.1"/>
</dbReference>
<keyword evidence="3 8" id="KW-0812">Transmembrane</keyword>
<keyword evidence="2" id="KW-1003">Cell membrane</keyword>
<feature type="transmembrane region" description="Helical" evidence="8">
    <location>
        <begin position="465"/>
        <end position="480"/>
    </location>
</feature>
<evidence type="ECO:0000256" key="2">
    <source>
        <dbReference type="ARBA" id="ARBA00022475"/>
    </source>
</evidence>
<organism evidence="11 12">
    <name type="scientific">Moritella yayanosii</name>
    <dbReference type="NCBI Taxonomy" id="69539"/>
    <lineage>
        <taxon>Bacteria</taxon>
        <taxon>Pseudomonadati</taxon>
        <taxon>Pseudomonadota</taxon>
        <taxon>Gammaproteobacteria</taxon>
        <taxon>Alteromonadales</taxon>
        <taxon>Moritellaceae</taxon>
        <taxon>Moritella</taxon>
    </lineage>
</organism>
<dbReference type="AlphaFoldDB" id="A0A330LR17"/>
<gene>
    <name evidence="11" type="ORF">MORIYA_2966</name>
</gene>
<comment type="subcellular location">
    <subcellularLocation>
        <location evidence="1">Cell membrane</location>
        <topology evidence="1">Multi-pass membrane protein</topology>
    </subcellularLocation>
</comment>
<dbReference type="Pfam" id="PF12805">
    <property type="entry name" value="FUSC-like"/>
    <property type="match status" value="1"/>
</dbReference>
<feature type="transmembrane region" description="Helical" evidence="8">
    <location>
        <begin position="114"/>
        <end position="132"/>
    </location>
</feature>
<dbReference type="KEGG" id="mya:MORIYA_2966"/>
<evidence type="ECO:0000259" key="9">
    <source>
        <dbReference type="Pfam" id="PF12805"/>
    </source>
</evidence>
<feature type="transmembrane region" description="Helical" evidence="8">
    <location>
        <begin position="16"/>
        <end position="36"/>
    </location>
</feature>
<evidence type="ECO:0000256" key="3">
    <source>
        <dbReference type="ARBA" id="ARBA00022692"/>
    </source>
</evidence>
<evidence type="ECO:0000256" key="6">
    <source>
        <dbReference type="ARBA" id="ARBA00043993"/>
    </source>
</evidence>
<keyword evidence="5 8" id="KW-0472">Membrane</keyword>
<dbReference type="NCBIfam" id="TIGR01666">
    <property type="entry name" value="YCCS"/>
    <property type="match status" value="1"/>
</dbReference>
<name>A0A330LR17_9GAMM</name>
<sequence>MLQPWRKLTYLTANSNFFIALKAFLASITLLIPGYVLELSELSVTAVLGIVAAVISEGDDSIKQRIINSLLTLVCFTLSSLLISQLFSYPLLFLIGSCLFSFAIIILGSLGQRYVTISFATLMIAVYTMLGLSHDAEFAAILTTEVEFNPYSLLLIAGAAWYFIISTVLLKVTLYNPIREQLAEIYFSLGLYQQEKAKFFSQTKHDHKTIRHTLSTLNINIVNAMTECRTNIDYHMGSKNLPHELQHLIHLYQEAQELHEKMTSSHFHYDSLKRNLNNDLIINGFEQVLKQLASACTQRGNATLYKQTYTHDHGLTWSLAILKQELLTLEKSVPWQLFGPLKLLFRNLRKADELLINSEPTSEHECLAMAPRERLSIKQRLGNALHLSSPVFRHAIRLTIGIALGIGIIFASELHGYWVVLTTLFVLQPSYSATRVKLKQRISGTLMGIIIGATLLYLFPTERSQLFLLAISAFLFFYYLRQNYSRAVTYITLLVLLAFNVLYQQGYAVSIPRIIDTLTGCSIAYLLAKLVLPNWQYKQFPKYLVEAITANQAYFHEIINQYISGKNNELPYRVSRRKAYIADSHLTASWKDMQVEPTDKRHKLNHVYDISRRNHAMLSALSALGVHRNKMIDTRLQQDLRLVEQMITRALAQTKSTILSPLSDHDFYISELEELLQRYENDDDKHTLLLMQKLKQIAEITEELQVMANEMNVVTETLART</sequence>
<evidence type="ECO:0000259" key="10">
    <source>
        <dbReference type="Pfam" id="PF13515"/>
    </source>
</evidence>
<feature type="coiled-coil region" evidence="7">
    <location>
        <begin position="690"/>
        <end position="717"/>
    </location>
</feature>
<feature type="transmembrane region" description="Helical" evidence="8">
    <location>
        <begin position="487"/>
        <end position="505"/>
    </location>
</feature>
<feature type="transmembrane region" description="Helical" evidence="8">
    <location>
        <begin position="89"/>
        <end position="107"/>
    </location>
</feature>
<keyword evidence="12" id="KW-1185">Reference proteome</keyword>
<dbReference type="InterPro" id="IPR010019">
    <property type="entry name" value="Integral_membrane_YccS"/>
</dbReference>
<accession>A0A330LR17</accession>
<dbReference type="EMBL" id="LS483250">
    <property type="protein sequence ID" value="SQD79424.1"/>
    <property type="molecule type" value="Genomic_DNA"/>
</dbReference>
<evidence type="ECO:0000256" key="7">
    <source>
        <dbReference type="SAM" id="Coils"/>
    </source>
</evidence>
<protein>
    <submittedName>
        <fullName evidence="11">Predicted membrane protein</fullName>
    </submittedName>
</protein>
<dbReference type="InterPro" id="IPR049453">
    <property type="entry name" value="Memb_transporter_dom"/>
</dbReference>
<feature type="transmembrane region" description="Helical" evidence="8">
    <location>
        <begin position="441"/>
        <end position="459"/>
    </location>
</feature>
<dbReference type="PANTHER" id="PTHR30509">
    <property type="entry name" value="P-HYDROXYBENZOIC ACID EFFLUX PUMP SUBUNIT-RELATED"/>
    <property type="match status" value="1"/>
</dbReference>
<feature type="transmembrane region" description="Helical" evidence="8">
    <location>
        <begin position="395"/>
        <end position="411"/>
    </location>
</feature>
<reference evidence="12" key="1">
    <citation type="submission" date="2018-05" db="EMBL/GenBank/DDBJ databases">
        <authorList>
            <person name="Cea G.-C."/>
            <person name="William W."/>
        </authorList>
    </citation>
    <scope>NUCLEOTIDE SEQUENCE [LARGE SCALE GENOMIC DNA]</scope>
    <source>
        <strain evidence="12">DB21MT 5</strain>
    </source>
</reference>
<evidence type="ECO:0000256" key="8">
    <source>
        <dbReference type="SAM" id="Phobius"/>
    </source>
</evidence>
<comment type="similarity">
    <text evidence="6">Belongs to the YccS/YhfK family.</text>
</comment>
<evidence type="ECO:0000256" key="5">
    <source>
        <dbReference type="ARBA" id="ARBA00023136"/>
    </source>
</evidence>
<feature type="domain" description="Integral membrane protein YccS N-terminal" evidence="9">
    <location>
        <begin position="70"/>
        <end position="354"/>
    </location>
</feature>
<evidence type="ECO:0000256" key="1">
    <source>
        <dbReference type="ARBA" id="ARBA00004651"/>
    </source>
</evidence>
<dbReference type="InterPro" id="IPR032692">
    <property type="entry name" value="YccS_N"/>
</dbReference>
<dbReference type="Pfam" id="PF13515">
    <property type="entry name" value="FUSC_2"/>
    <property type="match status" value="1"/>
</dbReference>
<dbReference type="PANTHER" id="PTHR30509:SF8">
    <property type="entry name" value="INNER MEMBRANE PROTEIN YCCS"/>
    <property type="match status" value="1"/>
</dbReference>
<feature type="transmembrane region" description="Helical" evidence="8">
    <location>
        <begin position="152"/>
        <end position="170"/>
    </location>
</feature>
<feature type="domain" description="Integral membrane bound transporter" evidence="10">
    <location>
        <begin position="414"/>
        <end position="526"/>
    </location>
</feature>
<dbReference type="GO" id="GO:0005886">
    <property type="term" value="C:plasma membrane"/>
    <property type="evidence" value="ECO:0007669"/>
    <property type="project" value="UniProtKB-SubCell"/>
</dbReference>
<evidence type="ECO:0000313" key="11">
    <source>
        <dbReference type="EMBL" id="SQD79424.1"/>
    </source>
</evidence>
<dbReference type="Proteomes" id="UP000250163">
    <property type="component" value="Chromosome MORIYA"/>
</dbReference>
<evidence type="ECO:0000313" key="12">
    <source>
        <dbReference type="Proteomes" id="UP000250163"/>
    </source>
</evidence>